<proteinExistence type="predicted"/>
<comment type="caution">
    <text evidence="1">The sequence shown here is derived from an EMBL/GenBank/DDBJ whole genome shotgun (WGS) entry which is preliminary data.</text>
</comment>
<reference evidence="1" key="1">
    <citation type="journal article" date="2023" name="Mol. Phylogenet. Evol.">
        <title>Genome-scale phylogeny and comparative genomics of the fungal order Sordariales.</title>
        <authorList>
            <person name="Hensen N."/>
            <person name="Bonometti L."/>
            <person name="Westerberg I."/>
            <person name="Brannstrom I.O."/>
            <person name="Guillou S."/>
            <person name="Cros-Aarteil S."/>
            <person name="Calhoun S."/>
            <person name="Haridas S."/>
            <person name="Kuo A."/>
            <person name="Mondo S."/>
            <person name="Pangilinan J."/>
            <person name="Riley R."/>
            <person name="LaButti K."/>
            <person name="Andreopoulos B."/>
            <person name="Lipzen A."/>
            <person name="Chen C."/>
            <person name="Yan M."/>
            <person name="Daum C."/>
            <person name="Ng V."/>
            <person name="Clum A."/>
            <person name="Steindorff A."/>
            <person name="Ohm R.A."/>
            <person name="Martin F."/>
            <person name="Silar P."/>
            <person name="Natvig D.O."/>
            <person name="Lalanne C."/>
            <person name="Gautier V."/>
            <person name="Ament-Velasquez S.L."/>
            <person name="Kruys A."/>
            <person name="Hutchinson M.I."/>
            <person name="Powell A.J."/>
            <person name="Barry K."/>
            <person name="Miller A.N."/>
            <person name="Grigoriev I.V."/>
            <person name="Debuchy R."/>
            <person name="Gladieux P."/>
            <person name="Hiltunen Thoren M."/>
            <person name="Johannesson H."/>
        </authorList>
    </citation>
    <scope>NUCLEOTIDE SEQUENCE</scope>
    <source>
        <strain evidence="1">CBS 123565</strain>
    </source>
</reference>
<accession>A0AAN6UFI1</accession>
<dbReference type="Proteomes" id="UP001304895">
    <property type="component" value="Unassembled WGS sequence"/>
</dbReference>
<dbReference type="EMBL" id="MU853422">
    <property type="protein sequence ID" value="KAK4131755.1"/>
    <property type="molecule type" value="Genomic_DNA"/>
</dbReference>
<protein>
    <submittedName>
        <fullName evidence="1">Uncharacterized protein</fullName>
    </submittedName>
</protein>
<keyword evidence="2" id="KW-1185">Reference proteome</keyword>
<dbReference type="AlphaFoldDB" id="A0AAN6UFI1"/>
<sequence>MCRVTHYRDFHCGHRWAAISAPCCPGLGFNTCPDFVTGRAKPLPPRLVALAAPCPTWYVHVLCGLVRCYTRASRPPGWMFLTDGAGIVISRGCMTATRRAW</sequence>
<evidence type="ECO:0000313" key="1">
    <source>
        <dbReference type="EMBL" id="KAK4131755.1"/>
    </source>
</evidence>
<evidence type="ECO:0000313" key="2">
    <source>
        <dbReference type="Proteomes" id="UP001304895"/>
    </source>
</evidence>
<gene>
    <name evidence="1" type="ORF">BT67DRAFT_444537</name>
</gene>
<name>A0AAN6UFI1_9PEZI</name>
<organism evidence="1 2">
    <name type="scientific">Trichocladium antarcticum</name>
    <dbReference type="NCBI Taxonomy" id="1450529"/>
    <lineage>
        <taxon>Eukaryota</taxon>
        <taxon>Fungi</taxon>
        <taxon>Dikarya</taxon>
        <taxon>Ascomycota</taxon>
        <taxon>Pezizomycotina</taxon>
        <taxon>Sordariomycetes</taxon>
        <taxon>Sordariomycetidae</taxon>
        <taxon>Sordariales</taxon>
        <taxon>Chaetomiaceae</taxon>
        <taxon>Trichocladium</taxon>
    </lineage>
</organism>
<reference evidence="1" key="2">
    <citation type="submission" date="2023-05" db="EMBL/GenBank/DDBJ databases">
        <authorList>
            <consortium name="Lawrence Berkeley National Laboratory"/>
            <person name="Steindorff A."/>
            <person name="Hensen N."/>
            <person name="Bonometti L."/>
            <person name="Westerberg I."/>
            <person name="Brannstrom I.O."/>
            <person name="Guillou S."/>
            <person name="Cros-Aarteil S."/>
            <person name="Calhoun S."/>
            <person name="Haridas S."/>
            <person name="Kuo A."/>
            <person name="Mondo S."/>
            <person name="Pangilinan J."/>
            <person name="Riley R."/>
            <person name="Labutti K."/>
            <person name="Andreopoulos B."/>
            <person name="Lipzen A."/>
            <person name="Chen C."/>
            <person name="Yanf M."/>
            <person name="Daum C."/>
            <person name="Ng V."/>
            <person name="Clum A."/>
            <person name="Ohm R."/>
            <person name="Martin F."/>
            <person name="Silar P."/>
            <person name="Natvig D."/>
            <person name="Lalanne C."/>
            <person name="Gautier V."/>
            <person name="Ament-Velasquez S.L."/>
            <person name="Kruys A."/>
            <person name="Hutchinson M.I."/>
            <person name="Powell A.J."/>
            <person name="Barry K."/>
            <person name="Miller A.N."/>
            <person name="Grigoriev I.V."/>
            <person name="Debuchy R."/>
            <person name="Gladieux P."/>
            <person name="Thoren M.H."/>
            <person name="Johannesson H."/>
        </authorList>
    </citation>
    <scope>NUCLEOTIDE SEQUENCE</scope>
    <source>
        <strain evidence="1">CBS 123565</strain>
    </source>
</reference>